<dbReference type="GO" id="GO:0004560">
    <property type="term" value="F:alpha-L-fucosidase activity"/>
    <property type="evidence" value="ECO:0007669"/>
    <property type="project" value="TreeGrafter"/>
</dbReference>
<reference evidence="4 5" key="1">
    <citation type="submission" date="2017-04" db="EMBL/GenBank/DDBJ databases">
        <title>Monoglobus pectinilyticus 14 draft genome.</title>
        <authorList>
            <person name="Kim C."/>
            <person name="Rosendale D.I."/>
            <person name="Kelly W.J."/>
            <person name="Tannock G.W."/>
            <person name="Patchett M.L."/>
            <person name="Jordens J.Z."/>
        </authorList>
    </citation>
    <scope>NUCLEOTIDE SEQUENCE [LARGE SCALE GENOMIC DNA]</scope>
    <source>
        <strain evidence="4 5">14</strain>
    </source>
</reference>
<dbReference type="PANTHER" id="PTHR31084">
    <property type="entry name" value="ALPHA-L-FUCOSIDASE 2"/>
    <property type="match status" value="1"/>
</dbReference>
<evidence type="ECO:0000259" key="3">
    <source>
        <dbReference type="Pfam" id="PF22124"/>
    </source>
</evidence>
<dbReference type="PANTHER" id="PTHR31084:SF0">
    <property type="entry name" value="ALPHA-L-FUCOSIDASE 2"/>
    <property type="match status" value="1"/>
</dbReference>
<protein>
    <submittedName>
        <fullName evidence="4">Alpha-L-fucosidase family 95</fullName>
    </submittedName>
</protein>
<evidence type="ECO:0000259" key="1">
    <source>
        <dbReference type="Pfam" id="PF14498"/>
    </source>
</evidence>
<dbReference type="RefSeq" id="WP_102365794.1">
    <property type="nucleotide sequence ID" value="NZ_CP020991.1"/>
</dbReference>
<organism evidence="4 5">
    <name type="scientific">Monoglobus pectinilyticus</name>
    <dbReference type="NCBI Taxonomy" id="1981510"/>
    <lineage>
        <taxon>Bacteria</taxon>
        <taxon>Bacillati</taxon>
        <taxon>Bacillota</taxon>
        <taxon>Clostridia</taxon>
        <taxon>Monoglobales</taxon>
        <taxon>Monoglobaceae</taxon>
        <taxon>Monoglobus</taxon>
    </lineage>
</organism>
<dbReference type="Pfam" id="PF14498">
    <property type="entry name" value="Glyco_hyd_65N_2"/>
    <property type="match status" value="1"/>
</dbReference>
<sequence length="832" mass="94925">MKTNKVYSNKYWEVKPFPESVEEGRTWREGMVGGNGENGFITSGAPYSDTIIYQNINFIMPSDEPRYTPEELLSELEEARQAVINFDDTWDVHGRKRTCFYCFHPGHLLRMNMNDRNCESYVRWTDYETGEVCVSFEDEDGIWERRTFTSHTDNVTITEIKKSSKDSKIDMVISIDDVSSMKKFGLRDENFMQYKKLVDEDGSYIAQAAHYPSYEGSELKNGGYAGVTYVLNIGGTKEKILLENTDEKQNVGEEQNPAVKICGAEAVYLITKTGRTFDMGEFQEFKNSKSYKLVDSLLNDCIAAAENYGGSKFSYDDALKKSAEIQKEMFGAVYFSLGNDENIPNEDLIERQKSREVLSSSFVEKAYNHGRYAMTCCAGKTMSRLCGMWSGEWNTKWRGIYTMDANVNIQSSGMNTGNLKEFGIGYVNFVLRQIDDWKDNAKKSYGMEDAIQVPVNCDGDRAMMVEYDSNYPFQYWNAGASWMIQPIFEMYQCFGNITVNTDFGDKELLGDILLPLLRMQTNFWKQLCTPEYFTDTDGNACYLKGKKSLNDGEKYLIIPSYSPENHPKGYESTITANAAMDISAARDGLRMNIEVEKILKFEGYEDRISEIQNFEKLLPDYKFDDSGALCEWSMKGYEENNVHRHISHLYCAWPAYETQHSKVLTDACNQAIENRNTENKGHDDTASHGWVHKALVAARLKNSKSVYETLYTLLNSEIYYTSLMTDHNTDRRADTYCTDTGFGIVGIINEALLYSNTGEIELLPALPVQWKCGEIRGLMARTEAEVFIKWFDGKAEAKIKSFKPQTITVSCGESKKTVDFKAGEEKELEFIL</sequence>
<evidence type="ECO:0000313" key="5">
    <source>
        <dbReference type="Proteomes" id="UP000235589"/>
    </source>
</evidence>
<dbReference type="Proteomes" id="UP000235589">
    <property type="component" value="Chromosome"/>
</dbReference>
<accession>A0A2K9P449</accession>
<keyword evidence="5" id="KW-1185">Reference proteome</keyword>
<feature type="domain" description="Glycosyl hydrolase family 95 N-terminal" evidence="1">
    <location>
        <begin position="24"/>
        <end position="206"/>
    </location>
</feature>
<dbReference type="InterPro" id="IPR027414">
    <property type="entry name" value="GH95_N_dom"/>
</dbReference>
<feature type="domain" description="Alpha fucosidase A-like C-terminal" evidence="2">
    <location>
        <begin position="755"/>
        <end position="816"/>
    </location>
</feature>
<dbReference type="Pfam" id="PF22124">
    <property type="entry name" value="Glyco_hydro_95_cat"/>
    <property type="match status" value="1"/>
</dbReference>
<evidence type="ECO:0000259" key="2">
    <source>
        <dbReference type="Pfam" id="PF21307"/>
    </source>
</evidence>
<dbReference type="SUPFAM" id="SSF48208">
    <property type="entry name" value="Six-hairpin glycosidases"/>
    <property type="match status" value="1"/>
</dbReference>
<evidence type="ECO:0000313" key="4">
    <source>
        <dbReference type="EMBL" id="AUO19599.1"/>
    </source>
</evidence>
<dbReference type="Gene3D" id="1.50.10.10">
    <property type="match status" value="1"/>
</dbReference>
<dbReference type="EMBL" id="CP020991">
    <property type="protein sequence ID" value="AUO19599.1"/>
    <property type="molecule type" value="Genomic_DNA"/>
</dbReference>
<dbReference type="InterPro" id="IPR008928">
    <property type="entry name" value="6-hairpin_glycosidase_sf"/>
</dbReference>
<dbReference type="Pfam" id="PF21307">
    <property type="entry name" value="Glyco_hydro_95_C"/>
    <property type="match status" value="1"/>
</dbReference>
<feature type="domain" description="Glycosyl hydrolase family 95 catalytic" evidence="3">
    <location>
        <begin position="314"/>
        <end position="752"/>
    </location>
</feature>
<dbReference type="InterPro" id="IPR012341">
    <property type="entry name" value="6hp_glycosidase-like_sf"/>
</dbReference>
<dbReference type="OrthoDB" id="9802600at2"/>
<gene>
    <name evidence="4" type="ORF">B9O19_01438</name>
</gene>
<dbReference type="KEGG" id="mpec:B9O19_01438"/>
<dbReference type="AlphaFoldDB" id="A0A2K9P449"/>
<dbReference type="InterPro" id="IPR054363">
    <property type="entry name" value="GH95_cat"/>
</dbReference>
<dbReference type="GeneID" id="98062837"/>
<dbReference type="InterPro" id="IPR049053">
    <property type="entry name" value="AFCA-like_C"/>
</dbReference>
<dbReference type="GO" id="GO:0005975">
    <property type="term" value="P:carbohydrate metabolic process"/>
    <property type="evidence" value="ECO:0007669"/>
    <property type="project" value="InterPro"/>
</dbReference>
<proteinExistence type="predicted"/>
<name>A0A2K9P449_9FIRM</name>